<dbReference type="GO" id="GO:0003677">
    <property type="term" value="F:DNA binding"/>
    <property type="evidence" value="ECO:0007669"/>
    <property type="project" value="UniProtKB-KW"/>
</dbReference>
<sequence>MALESGIVQAAELFKILGNPSRLELLCAIERTPLAVGALAEVTGLSQPLTSQHLRTLRQANLVTAERQGKEVIYRIADLHVSHVIADALIHVLEADAAEATVTPSAEGNDHDHH</sequence>
<evidence type="ECO:0000256" key="3">
    <source>
        <dbReference type="ARBA" id="ARBA00023163"/>
    </source>
</evidence>
<dbReference type="OrthoDB" id="3400172at2"/>
<proteinExistence type="predicted"/>
<dbReference type="PRINTS" id="PR00778">
    <property type="entry name" value="HTHARSR"/>
</dbReference>
<dbReference type="InterPro" id="IPR036388">
    <property type="entry name" value="WH-like_DNA-bd_sf"/>
</dbReference>
<protein>
    <submittedName>
        <fullName evidence="5">Transcriptional regulator</fullName>
    </submittedName>
</protein>
<dbReference type="Gene3D" id="1.10.10.10">
    <property type="entry name" value="Winged helix-like DNA-binding domain superfamily/Winged helix DNA-binding domain"/>
    <property type="match status" value="1"/>
</dbReference>
<dbReference type="PANTHER" id="PTHR43132:SF6">
    <property type="entry name" value="HTH-TYPE TRANSCRIPTIONAL REPRESSOR CZRA"/>
    <property type="match status" value="1"/>
</dbReference>
<dbReference type="PROSITE" id="PS50987">
    <property type="entry name" value="HTH_ARSR_2"/>
    <property type="match status" value="1"/>
</dbReference>
<dbReference type="RefSeq" id="WP_123047725.1">
    <property type="nucleotide sequence ID" value="NZ_PTJO01000003.1"/>
</dbReference>
<keyword evidence="3" id="KW-0804">Transcription</keyword>
<dbReference type="AlphaFoldDB" id="A0A3M8K8X2"/>
<dbReference type="InterPro" id="IPR011991">
    <property type="entry name" value="ArsR-like_HTH"/>
</dbReference>
<gene>
    <name evidence="5" type="ORF">C5L39_04915</name>
</gene>
<dbReference type="PANTHER" id="PTHR43132">
    <property type="entry name" value="ARSENICAL RESISTANCE OPERON REPRESSOR ARSR-RELATED"/>
    <property type="match status" value="1"/>
</dbReference>
<dbReference type="Proteomes" id="UP000266975">
    <property type="component" value="Unassembled WGS sequence"/>
</dbReference>
<accession>A0A3M8K8X2</accession>
<organism evidence="5 6">
    <name type="scientific">Corynebacterium alimapuense</name>
    <dbReference type="NCBI Taxonomy" id="1576874"/>
    <lineage>
        <taxon>Bacteria</taxon>
        <taxon>Bacillati</taxon>
        <taxon>Actinomycetota</taxon>
        <taxon>Actinomycetes</taxon>
        <taxon>Mycobacteriales</taxon>
        <taxon>Corynebacteriaceae</taxon>
        <taxon>Corynebacterium</taxon>
    </lineage>
</organism>
<dbReference type="NCBIfam" id="NF033788">
    <property type="entry name" value="HTH_metalloreg"/>
    <property type="match status" value="1"/>
</dbReference>
<dbReference type="GO" id="GO:0003700">
    <property type="term" value="F:DNA-binding transcription factor activity"/>
    <property type="evidence" value="ECO:0007669"/>
    <property type="project" value="InterPro"/>
</dbReference>
<dbReference type="InterPro" id="IPR001845">
    <property type="entry name" value="HTH_ArsR_DNA-bd_dom"/>
</dbReference>
<evidence type="ECO:0000259" key="4">
    <source>
        <dbReference type="PROSITE" id="PS50987"/>
    </source>
</evidence>
<name>A0A3M8K8X2_9CORY</name>
<dbReference type="SMART" id="SM00418">
    <property type="entry name" value="HTH_ARSR"/>
    <property type="match status" value="1"/>
</dbReference>
<keyword evidence="1" id="KW-0805">Transcription regulation</keyword>
<dbReference type="EMBL" id="PTJO01000003">
    <property type="protein sequence ID" value="RNE49677.1"/>
    <property type="molecule type" value="Genomic_DNA"/>
</dbReference>
<comment type="caution">
    <text evidence="5">The sequence shown here is derived from an EMBL/GenBank/DDBJ whole genome shotgun (WGS) entry which is preliminary data.</text>
</comment>
<evidence type="ECO:0000313" key="5">
    <source>
        <dbReference type="EMBL" id="RNE49677.1"/>
    </source>
</evidence>
<evidence type="ECO:0000256" key="1">
    <source>
        <dbReference type="ARBA" id="ARBA00023015"/>
    </source>
</evidence>
<evidence type="ECO:0000313" key="6">
    <source>
        <dbReference type="Proteomes" id="UP000266975"/>
    </source>
</evidence>
<dbReference type="InterPro" id="IPR036390">
    <property type="entry name" value="WH_DNA-bd_sf"/>
</dbReference>
<keyword evidence="2" id="KW-0238">DNA-binding</keyword>
<feature type="domain" description="HTH arsR-type" evidence="4">
    <location>
        <begin position="3"/>
        <end position="96"/>
    </location>
</feature>
<dbReference type="SUPFAM" id="SSF46785">
    <property type="entry name" value="Winged helix' DNA-binding domain"/>
    <property type="match status" value="1"/>
</dbReference>
<dbReference type="Pfam" id="PF01022">
    <property type="entry name" value="HTH_5"/>
    <property type="match status" value="1"/>
</dbReference>
<evidence type="ECO:0000256" key="2">
    <source>
        <dbReference type="ARBA" id="ARBA00023125"/>
    </source>
</evidence>
<reference evidence="5 6" key="1">
    <citation type="submission" date="2018-02" db="EMBL/GenBank/DDBJ databases">
        <title>Corynebacterium alimpuense sp. nov., a marine obligate actinomycete isolated from sediments of Valparaiso bay, Chile.</title>
        <authorList>
            <person name="Claverias F."/>
            <person name="Gonzales-Siles L."/>
            <person name="Salva-Serra F."/>
            <person name="Inganaes E."/>
            <person name="Molin K."/>
            <person name="Cumsille A."/>
            <person name="Undabarrena A."/>
            <person name="Couve E."/>
            <person name="Moore E.R.B."/>
            <person name="Gomila M."/>
            <person name="Camara B."/>
        </authorList>
    </citation>
    <scope>NUCLEOTIDE SEQUENCE [LARGE SCALE GENOMIC DNA]</scope>
    <source>
        <strain evidence="5 6">CCUG 69366</strain>
    </source>
</reference>
<dbReference type="CDD" id="cd00090">
    <property type="entry name" value="HTH_ARSR"/>
    <property type="match status" value="1"/>
</dbReference>
<keyword evidence="6" id="KW-1185">Reference proteome</keyword>
<dbReference type="InterPro" id="IPR051011">
    <property type="entry name" value="Metal_resp_trans_reg"/>
</dbReference>